<keyword evidence="5" id="KW-1185">Reference proteome</keyword>
<keyword evidence="2" id="KW-0560">Oxidoreductase</keyword>
<comment type="similarity">
    <text evidence="1 3">Belongs to the short-chain dehydrogenases/reductases (SDR) family.</text>
</comment>
<dbReference type="PRINTS" id="PR00081">
    <property type="entry name" value="GDHRDH"/>
</dbReference>
<proteinExistence type="inferred from homology"/>
<evidence type="ECO:0000256" key="2">
    <source>
        <dbReference type="ARBA" id="ARBA00023002"/>
    </source>
</evidence>
<dbReference type="SUPFAM" id="SSF51735">
    <property type="entry name" value="NAD(P)-binding Rossmann-fold domains"/>
    <property type="match status" value="1"/>
</dbReference>
<dbReference type="Proteomes" id="UP000322791">
    <property type="component" value="Unassembled WGS sequence"/>
</dbReference>
<accession>A0A5D6V6M5</accession>
<organism evidence="4 5">
    <name type="scientific">Hymenobacter lutimineralis</name>
    <dbReference type="NCBI Taxonomy" id="2606448"/>
    <lineage>
        <taxon>Bacteria</taxon>
        <taxon>Pseudomonadati</taxon>
        <taxon>Bacteroidota</taxon>
        <taxon>Cytophagia</taxon>
        <taxon>Cytophagales</taxon>
        <taxon>Hymenobacteraceae</taxon>
        <taxon>Hymenobacter</taxon>
    </lineage>
</organism>
<evidence type="ECO:0000256" key="1">
    <source>
        <dbReference type="ARBA" id="ARBA00006484"/>
    </source>
</evidence>
<gene>
    <name evidence="4" type="ORF">FY528_08500</name>
</gene>
<dbReference type="AlphaFoldDB" id="A0A5D6V6M5"/>
<comment type="caution">
    <text evidence="4">The sequence shown here is derived from an EMBL/GenBank/DDBJ whole genome shotgun (WGS) entry which is preliminary data.</text>
</comment>
<dbReference type="InterPro" id="IPR002347">
    <property type="entry name" value="SDR_fam"/>
</dbReference>
<dbReference type="EMBL" id="VTHL01000007">
    <property type="protein sequence ID" value="TYZ10499.1"/>
    <property type="molecule type" value="Genomic_DNA"/>
</dbReference>
<dbReference type="Gene3D" id="3.40.50.720">
    <property type="entry name" value="NAD(P)-binding Rossmann-like Domain"/>
    <property type="match status" value="1"/>
</dbReference>
<dbReference type="PANTHER" id="PTHR43115">
    <property type="entry name" value="DEHYDROGENASE/REDUCTASE SDR FAMILY MEMBER 11"/>
    <property type="match status" value="1"/>
</dbReference>
<name>A0A5D6V6M5_9BACT</name>
<evidence type="ECO:0000256" key="3">
    <source>
        <dbReference type="RuleBase" id="RU000363"/>
    </source>
</evidence>
<dbReference type="GO" id="GO:0016491">
    <property type="term" value="F:oxidoreductase activity"/>
    <property type="evidence" value="ECO:0007669"/>
    <property type="project" value="UniProtKB-KW"/>
</dbReference>
<dbReference type="Pfam" id="PF00106">
    <property type="entry name" value="adh_short"/>
    <property type="match status" value="1"/>
</dbReference>
<dbReference type="InterPro" id="IPR036291">
    <property type="entry name" value="NAD(P)-bd_dom_sf"/>
</dbReference>
<evidence type="ECO:0000313" key="5">
    <source>
        <dbReference type="Proteomes" id="UP000322791"/>
    </source>
</evidence>
<dbReference type="PRINTS" id="PR00080">
    <property type="entry name" value="SDRFAMILY"/>
</dbReference>
<evidence type="ECO:0000313" key="4">
    <source>
        <dbReference type="EMBL" id="TYZ10499.1"/>
    </source>
</evidence>
<dbReference type="PANTHER" id="PTHR43115:SF4">
    <property type="entry name" value="DEHYDROGENASE_REDUCTASE SDR FAMILY MEMBER 11"/>
    <property type="match status" value="1"/>
</dbReference>
<dbReference type="RefSeq" id="WP_149070573.1">
    <property type="nucleotide sequence ID" value="NZ_VTHL01000007.1"/>
</dbReference>
<sequence>MDLNGKVAIVTGVSKGIGQATAELLLARGAIVVGWSRSAPKSLQHERFHFISCDVRREESVALAAAATKLAVGEDCHVLINNAGLGVMGATDGFSSEDWLAMFDTNVHGTFYCTKAVLPAMKRQQLGHIINVASLAGTVGSENMAGYCASKFAVRGFSEALFKEVRQFGIKVTCLNPGSVETSFGGKTVEGPGFNPYKVQAEDVAGAIVHTLETPLRVLVSEIDLRPLQPGK</sequence>
<protein>
    <submittedName>
        <fullName evidence="4">SDR family NAD(P)-dependent oxidoreductase</fullName>
    </submittedName>
</protein>
<reference evidence="4 5" key="1">
    <citation type="submission" date="2019-08" db="EMBL/GenBank/DDBJ databases">
        <authorList>
            <person name="Seo M.-J."/>
        </authorList>
    </citation>
    <scope>NUCLEOTIDE SEQUENCE [LARGE SCALE GENOMIC DNA]</scope>
    <source>
        <strain evidence="4 5">KIGAM108</strain>
    </source>
</reference>